<evidence type="ECO:0000313" key="10">
    <source>
        <dbReference type="Proteomes" id="UP000266743"/>
    </source>
</evidence>
<dbReference type="GO" id="GO:0012507">
    <property type="term" value="C:ER to Golgi transport vesicle membrane"/>
    <property type="evidence" value="ECO:0007669"/>
    <property type="project" value="TreeGrafter"/>
</dbReference>
<accession>A0A3L6L2T0</accession>
<feature type="transmembrane region" description="Helical" evidence="8">
    <location>
        <begin position="209"/>
        <end position="229"/>
    </location>
</feature>
<keyword evidence="4" id="KW-0653">Protein transport</keyword>
<keyword evidence="2" id="KW-0813">Transport</keyword>
<reference evidence="9 10" key="1">
    <citation type="submission" date="2018-09" db="EMBL/GenBank/DDBJ databases">
        <title>whole genome sequence of T. equiperdum IVM-t1 strain.</title>
        <authorList>
            <person name="Suganuma K."/>
        </authorList>
    </citation>
    <scope>NUCLEOTIDE SEQUENCE [LARGE SCALE GENOMIC DNA]</scope>
    <source>
        <strain evidence="9 10">IVM-t1</strain>
    </source>
</reference>
<evidence type="ECO:0000256" key="2">
    <source>
        <dbReference type="ARBA" id="ARBA00022448"/>
    </source>
</evidence>
<dbReference type="GO" id="GO:0005794">
    <property type="term" value="C:Golgi apparatus"/>
    <property type="evidence" value="ECO:0007669"/>
    <property type="project" value="TreeGrafter"/>
</dbReference>
<keyword evidence="5 8" id="KW-1133">Transmembrane helix</keyword>
<comment type="subcellular location">
    <subcellularLocation>
        <location evidence="1">Membrane</location>
        <topology evidence="1">Single-pass type IV membrane protein</topology>
    </subcellularLocation>
</comment>
<evidence type="ECO:0000256" key="3">
    <source>
        <dbReference type="ARBA" id="ARBA00022692"/>
    </source>
</evidence>
<keyword evidence="6 8" id="KW-0472">Membrane</keyword>
<evidence type="ECO:0000256" key="7">
    <source>
        <dbReference type="SAM" id="Coils"/>
    </source>
</evidence>
<feature type="coiled-coil region" evidence="7">
    <location>
        <begin position="5"/>
        <end position="66"/>
    </location>
</feature>
<dbReference type="GO" id="GO:0005789">
    <property type="term" value="C:endoplasmic reticulum membrane"/>
    <property type="evidence" value="ECO:0007669"/>
    <property type="project" value="TreeGrafter"/>
</dbReference>
<gene>
    <name evidence="9" type="ORF">DPX39_080013000</name>
</gene>
<dbReference type="GO" id="GO:0006906">
    <property type="term" value="P:vesicle fusion"/>
    <property type="evidence" value="ECO:0007669"/>
    <property type="project" value="TreeGrafter"/>
</dbReference>
<evidence type="ECO:0000256" key="5">
    <source>
        <dbReference type="ARBA" id="ARBA00022989"/>
    </source>
</evidence>
<dbReference type="FunFam" id="1.20.5.110:FF:000131">
    <property type="entry name" value="QA-SNARE protein putative"/>
    <property type="match status" value="1"/>
</dbReference>
<dbReference type="GO" id="GO:0031902">
    <property type="term" value="C:late endosome membrane"/>
    <property type="evidence" value="ECO:0007669"/>
    <property type="project" value="TreeGrafter"/>
</dbReference>
<organism evidence="9 10">
    <name type="scientific">Trypanosoma brucei equiperdum</name>
    <dbReference type="NCBI Taxonomy" id="630700"/>
    <lineage>
        <taxon>Eukaryota</taxon>
        <taxon>Discoba</taxon>
        <taxon>Euglenozoa</taxon>
        <taxon>Kinetoplastea</taxon>
        <taxon>Metakinetoplastina</taxon>
        <taxon>Trypanosomatida</taxon>
        <taxon>Trypanosomatidae</taxon>
        <taxon>Trypanosoma</taxon>
    </lineage>
</organism>
<protein>
    <submittedName>
        <fullName evidence="9">Uncharacterized protein</fullName>
    </submittedName>
</protein>
<dbReference type="PANTHER" id="PTHR21230:SF77">
    <property type="entry name" value="T-SNARE COILED-COIL HOMOLOGY DOMAIN-CONTAINING PROTEIN"/>
    <property type="match status" value="1"/>
</dbReference>
<dbReference type="PANTHER" id="PTHR21230">
    <property type="entry name" value="VESICLE TRANSPORT V-SNARE PROTEIN VTI1-RELATED"/>
    <property type="match status" value="1"/>
</dbReference>
<evidence type="ECO:0000256" key="1">
    <source>
        <dbReference type="ARBA" id="ARBA00004211"/>
    </source>
</evidence>
<dbReference type="EMBL" id="QSBY01000008">
    <property type="protein sequence ID" value="RHW70869.1"/>
    <property type="molecule type" value="Genomic_DNA"/>
</dbReference>
<dbReference type="Gene3D" id="1.20.5.110">
    <property type="match status" value="1"/>
</dbReference>
<dbReference type="GO" id="GO:0005484">
    <property type="term" value="F:SNAP receptor activity"/>
    <property type="evidence" value="ECO:0007669"/>
    <property type="project" value="TreeGrafter"/>
</dbReference>
<dbReference type="GO" id="GO:0000149">
    <property type="term" value="F:SNARE binding"/>
    <property type="evidence" value="ECO:0007669"/>
    <property type="project" value="TreeGrafter"/>
</dbReference>
<keyword evidence="3 8" id="KW-0812">Transmembrane</keyword>
<dbReference type="Proteomes" id="UP000266743">
    <property type="component" value="Chromosome 8"/>
</dbReference>
<name>A0A3L6L2T0_9TRYP</name>
<comment type="caution">
    <text evidence="9">The sequence shown here is derived from an EMBL/GenBank/DDBJ whole genome shotgun (WGS) entry which is preliminary data.</text>
</comment>
<evidence type="ECO:0000256" key="8">
    <source>
        <dbReference type="SAM" id="Phobius"/>
    </source>
</evidence>
<keyword evidence="7" id="KW-0175">Coiled coil</keyword>
<dbReference type="SUPFAM" id="SSF58038">
    <property type="entry name" value="SNARE fusion complex"/>
    <property type="match status" value="1"/>
</dbReference>
<evidence type="ECO:0000256" key="6">
    <source>
        <dbReference type="ARBA" id="ARBA00023136"/>
    </source>
</evidence>
<dbReference type="GO" id="GO:0015031">
    <property type="term" value="P:protein transport"/>
    <property type="evidence" value="ECO:0007669"/>
    <property type="project" value="UniProtKB-KW"/>
</dbReference>
<proteinExistence type="predicted"/>
<evidence type="ECO:0000313" key="9">
    <source>
        <dbReference type="EMBL" id="RHW70869.1"/>
    </source>
</evidence>
<dbReference type="AlphaFoldDB" id="A0A3L6L2T0"/>
<evidence type="ECO:0000256" key="4">
    <source>
        <dbReference type="ARBA" id="ARBA00022927"/>
    </source>
</evidence>
<dbReference type="GO" id="GO:0031201">
    <property type="term" value="C:SNARE complex"/>
    <property type="evidence" value="ECO:0007669"/>
    <property type="project" value="TreeGrafter"/>
</dbReference>
<sequence>MTSKVEELVGEVEEALEKLVNASDSIFNASTTLDKKQAELSAKPVMREARSKVEMLNDELRRTEDAAVRSHYEKVCRAAEEKIRVLDAEIKKHVYAKHTKVALEKTHAERREEELLGPGGADGSGFQDSQQVLEAAVNVQKDMLVSLQRTEKVMIMTEETGQETLQALQRQTEQMYQVDEGLEELQGQLDRAGRDVRWFFRQLAGDKCFLSLFGILVVAMAVLMGVMIYKKRQAKKNAEK</sequence>